<evidence type="ECO:0000256" key="2">
    <source>
        <dbReference type="ARBA" id="ARBA00023125"/>
    </source>
</evidence>
<feature type="domain" description="HTH cro/C1-type" evidence="4">
    <location>
        <begin position="8"/>
        <end position="62"/>
    </location>
</feature>
<dbReference type="Pfam" id="PF00717">
    <property type="entry name" value="Peptidase_S24"/>
    <property type="match status" value="1"/>
</dbReference>
<keyword evidence="6" id="KW-1185">Reference proteome</keyword>
<dbReference type="SMART" id="SM00530">
    <property type="entry name" value="HTH_XRE"/>
    <property type="match status" value="1"/>
</dbReference>
<dbReference type="InterPro" id="IPR039418">
    <property type="entry name" value="LexA-like"/>
</dbReference>
<keyword evidence="3" id="KW-0804">Transcription</keyword>
<accession>A0ABV2FFF5</accession>
<evidence type="ECO:0000259" key="4">
    <source>
        <dbReference type="PROSITE" id="PS50943"/>
    </source>
</evidence>
<keyword evidence="2" id="KW-0238">DNA-binding</keyword>
<dbReference type="SUPFAM" id="SSF47413">
    <property type="entry name" value="lambda repressor-like DNA-binding domains"/>
    <property type="match status" value="1"/>
</dbReference>
<dbReference type="Proteomes" id="UP001549122">
    <property type="component" value="Unassembled WGS sequence"/>
</dbReference>
<dbReference type="InterPro" id="IPR015927">
    <property type="entry name" value="Peptidase_S24_S26A/B/C"/>
</dbReference>
<dbReference type="PROSITE" id="PS50943">
    <property type="entry name" value="HTH_CROC1"/>
    <property type="match status" value="1"/>
</dbReference>
<evidence type="ECO:0000313" key="5">
    <source>
        <dbReference type="EMBL" id="MET3557292.1"/>
    </source>
</evidence>
<dbReference type="InterPro" id="IPR036286">
    <property type="entry name" value="LexA/Signal_pep-like_sf"/>
</dbReference>
<dbReference type="CDD" id="cd00093">
    <property type="entry name" value="HTH_XRE"/>
    <property type="match status" value="1"/>
</dbReference>
<keyword evidence="1" id="KW-0805">Transcription regulation</keyword>
<reference evidence="5 6" key="1">
    <citation type="submission" date="2024-06" db="EMBL/GenBank/DDBJ databases">
        <title>Genomic Encyclopedia of Type Strains, Phase IV (KMG-IV): sequencing the most valuable type-strain genomes for metagenomic binning, comparative biology and taxonomic classification.</title>
        <authorList>
            <person name="Goeker M."/>
        </authorList>
    </citation>
    <scope>NUCLEOTIDE SEQUENCE [LARGE SCALE GENOMIC DNA]</scope>
    <source>
        <strain evidence="5 6">DSM 28303</strain>
    </source>
</reference>
<dbReference type="CDD" id="cd06529">
    <property type="entry name" value="S24_LexA-like"/>
    <property type="match status" value="1"/>
</dbReference>
<dbReference type="PANTHER" id="PTHR40661">
    <property type="match status" value="1"/>
</dbReference>
<sequence length="237" mass="27196">MTELGQIIKSIRKQKGLTQKQMAELTGFKQNTISNHENGRRGLKESDLAIYAKALEMLPKDFFETDKDQKSNSISLHPQVLALDKALNAENHEDWISYGTELLEEQNQQNRPLIEYRVYERLSAGQGSNYYEDYHYDSVYYDEDISHDLASWIYGDSMEPAYLNGEVALIKEASFDLDGAVYAVAWAGQTYIKRVYLEEDGFRLVSLNPKYAPLFAHKDEEPRIVGKVVGHFMPLEV</sequence>
<protein>
    <submittedName>
        <fullName evidence="5">Transcriptional regulator with XRE-family HTH domain</fullName>
    </submittedName>
</protein>
<gene>
    <name evidence="5" type="ORF">ABID29_000401</name>
</gene>
<dbReference type="InterPro" id="IPR010982">
    <property type="entry name" value="Lambda_DNA-bd_dom_sf"/>
</dbReference>
<dbReference type="RefSeq" id="WP_354364035.1">
    <property type="nucleotide sequence ID" value="NZ_JBEPLO010000003.1"/>
</dbReference>
<evidence type="ECO:0000256" key="3">
    <source>
        <dbReference type="ARBA" id="ARBA00023163"/>
    </source>
</evidence>
<dbReference type="SUPFAM" id="SSF51306">
    <property type="entry name" value="LexA/Signal peptidase"/>
    <property type="match status" value="1"/>
</dbReference>
<proteinExistence type="predicted"/>
<comment type="caution">
    <text evidence="5">The sequence shown here is derived from an EMBL/GenBank/DDBJ whole genome shotgun (WGS) entry which is preliminary data.</text>
</comment>
<dbReference type="Gene3D" id="2.10.109.10">
    <property type="entry name" value="Umud Fragment, subunit A"/>
    <property type="match status" value="1"/>
</dbReference>
<dbReference type="Gene3D" id="1.10.260.40">
    <property type="entry name" value="lambda repressor-like DNA-binding domains"/>
    <property type="match status" value="1"/>
</dbReference>
<evidence type="ECO:0000256" key="1">
    <source>
        <dbReference type="ARBA" id="ARBA00023015"/>
    </source>
</evidence>
<dbReference type="PANTHER" id="PTHR40661:SF1">
    <property type="entry name" value="HTH CRO_C1-TYPE DOMAIN-CONTAINING PROTEIN"/>
    <property type="match status" value="1"/>
</dbReference>
<dbReference type="EMBL" id="JBEPLO010000003">
    <property type="protein sequence ID" value="MET3557292.1"/>
    <property type="molecule type" value="Genomic_DNA"/>
</dbReference>
<name>A0ABV2FFF5_9STRE</name>
<evidence type="ECO:0000313" key="6">
    <source>
        <dbReference type="Proteomes" id="UP001549122"/>
    </source>
</evidence>
<dbReference type="Pfam" id="PF12844">
    <property type="entry name" value="HTH_19"/>
    <property type="match status" value="1"/>
</dbReference>
<organism evidence="5 6">
    <name type="scientific">Streptococcus rupicaprae</name>
    <dbReference type="NCBI Taxonomy" id="759619"/>
    <lineage>
        <taxon>Bacteria</taxon>
        <taxon>Bacillati</taxon>
        <taxon>Bacillota</taxon>
        <taxon>Bacilli</taxon>
        <taxon>Lactobacillales</taxon>
        <taxon>Streptococcaceae</taxon>
        <taxon>Streptococcus</taxon>
    </lineage>
</organism>
<dbReference type="InterPro" id="IPR001387">
    <property type="entry name" value="Cro/C1-type_HTH"/>
</dbReference>